<gene>
    <name evidence="9" type="ORF">EDS130_LOCUS36611</name>
    <name evidence="10" type="ORF">XAT740_LOCUS55649</name>
</gene>
<feature type="disulfide bond" evidence="6">
    <location>
        <begin position="108"/>
        <end position="117"/>
    </location>
</feature>
<dbReference type="PANTHER" id="PTHR24049:SF22">
    <property type="entry name" value="DROSOPHILA CRUMBS HOMOLOG"/>
    <property type="match status" value="1"/>
</dbReference>
<dbReference type="InterPro" id="IPR000742">
    <property type="entry name" value="EGF"/>
</dbReference>
<evidence type="ECO:0000256" key="1">
    <source>
        <dbReference type="ARBA" id="ARBA00022536"/>
    </source>
</evidence>
<keyword evidence="5" id="KW-0325">Glycoprotein</keyword>
<dbReference type="SUPFAM" id="SSF57196">
    <property type="entry name" value="EGF/Laminin"/>
    <property type="match status" value="5"/>
</dbReference>
<keyword evidence="1 6" id="KW-0245">EGF-like domain</keyword>
<feature type="disulfide bond" evidence="6">
    <location>
        <begin position="47"/>
        <end position="56"/>
    </location>
</feature>
<comment type="caution">
    <text evidence="6">Lacks conserved residue(s) required for the propagation of feature annotation.</text>
</comment>
<feature type="domain" description="EGF-like" evidence="8">
    <location>
        <begin position="22"/>
        <end position="57"/>
    </location>
</feature>
<dbReference type="CDD" id="cd00054">
    <property type="entry name" value="EGF_CA"/>
    <property type="match status" value="1"/>
</dbReference>
<dbReference type="GO" id="GO:0005886">
    <property type="term" value="C:plasma membrane"/>
    <property type="evidence" value="ECO:0007669"/>
    <property type="project" value="UniProtKB-ARBA"/>
</dbReference>
<dbReference type="InterPro" id="IPR013032">
    <property type="entry name" value="EGF-like_CS"/>
</dbReference>
<organism evidence="9 12">
    <name type="scientific">Adineta ricciae</name>
    <name type="common">Rotifer</name>
    <dbReference type="NCBI Taxonomy" id="249248"/>
    <lineage>
        <taxon>Eukaryota</taxon>
        <taxon>Metazoa</taxon>
        <taxon>Spiralia</taxon>
        <taxon>Gnathifera</taxon>
        <taxon>Rotifera</taxon>
        <taxon>Eurotatoria</taxon>
        <taxon>Bdelloidea</taxon>
        <taxon>Adinetida</taxon>
        <taxon>Adinetidae</taxon>
        <taxon>Adineta</taxon>
    </lineage>
</organism>
<keyword evidence="2 7" id="KW-0732">Signal</keyword>
<comment type="caution">
    <text evidence="9">The sequence shown here is derived from an EMBL/GenBank/DDBJ whole genome shotgun (WGS) entry which is preliminary data.</text>
</comment>
<dbReference type="Proteomes" id="UP000663828">
    <property type="component" value="Unassembled WGS sequence"/>
</dbReference>
<dbReference type="EMBL" id="CAJNOJ010000344">
    <property type="protein sequence ID" value="CAF1409465.1"/>
    <property type="molecule type" value="Genomic_DNA"/>
</dbReference>
<keyword evidence="11" id="KW-1185">Reference proteome</keyword>
<evidence type="ECO:0000313" key="9">
    <source>
        <dbReference type="EMBL" id="CAF1409465.1"/>
    </source>
</evidence>
<feature type="domain" description="EGF-like" evidence="8">
    <location>
        <begin position="119"/>
        <end position="155"/>
    </location>
</feature>
<evidence type="ECO:0000313" key="12">
    <source>
        <dbReference type="Proteomes" id="UP000663852"/>
    </source>
</evidence>
<dbReference type="InterPro" id="IPR051022">
    <property type="entry name" value="Notch_Cell-Fate_Det"/>
</dbReference>
<dbReference type="PROSITE" id="PS00010">
    <property type="entry name" value="ASX_HYDROXYL"/>
    <property type="match status" value="1"/>
</dbReference>
<reference evidence="9" key="1">
    <citation type="submission" date="2021-02" db="EMBL/GenBank/DDBJ databases">
        <authorList>
            <person name="Nowell W R."/>
        </authorList>
    </citation>
    <scope>NUCLEOTIDE SEQUENCE</scope>
</reference>
<keyword evidence="4 6" id="KW-1015">Disulfide bond</keyword>
<dbReference type="SMART" id="SM00179">
    <property type="entry name" value="EGF_CA"/>
    <property type="match status" value="2"/>
</dbReference>
<feature type="disulfide bond" evidence="6">
    <location>
        <begin position="145"/>
        <end position="154"/>
    </location>
</feature>
<feature type="signal peptide" evidence="7">
    <location>
        <begin position="1"/>
        <end position="19"/>
    </location>
</feature>
<dbReference type="GO" id="GO:0005509">
    <property type="term" value="F:calcium ion binding"/>
    <property type="evidence" value="ECO:0007669"/>
    <property type="project" value="InterPro"/>
</dbReference>
<feature type="domain" description="EGF-like" evidence="8">
    <location>
        <begin position="79"/>
        <end position="118"/>
    </location>
</feature>
<evidence type="ECO:0000256" key="5">
    <source>
        <dbReference type="ARBA" id="ARBA00023180"/>
    </source>
</evidence>
<sequence length="247" mass="26965">MDFLLIAILLLTTGNLVQSSSTANPCTNYCSKGGVCLKTPQGPKCICLPQWKGKRCEIQEATGGNNSSQVVQADQVPNGPGLCEIFAPDLCLNGGICDVNEQEFVCHCKYPHTGNRCQNRSLCFDYCLNNGLCYLHTNGSPKCVCPSDNEGERCEKIVVPRPTCDQMPATYCNTGVCLHSAVPPRCYCPSAYTGEQCETRITPTTEPFERCSLTTCRNGATCHNNGNSFYCHCPKRFTGKRCETNLG</sequence>
<dbReference type="InterPro" id="IPR001881">
    <property type="entry name" value="EGF-like_Ca-bd_dom"/>
</dbReference>
<evidence type="ECO:0000313" key="10">
    <source>
        <dbReference type="EMBL" id="CAF1654515.1"/>
    </source>
</evidence>
<evidence type="ECO:0000256" key="2">
    <source>
        <dbReference type="ARBA" id="ARBA00022729"/>
    </source>
</evidence>
<feature type="domain" description="EGF-like" evidence="8">
    <location>
        <begin position="207"/>
        <end position="243"/>
    </location>
</feature>
<dbReference type="Proteomes" id="UP000663852">
    <property type="component" value="Unassembled WGS sequence"/>
</dbReference>
<proteinExistence type="predicted"/>
<dbReference type="EMBL" id="CAJNOR010010518">
    <property type="protein sequence ID" value="CAF1654515.1"/>
    <property type="molecule type" value="Genomic_DNA"/>
</dbReference>
<evidence type="ECO:0000313" key="11">
    <source>
        <dbReference type="Proteomes" id="UP000663828"/>
    </source>
</evidence>
<dbReference type="AlphaFoldDB" id="A0A815LYU5"/>
<protein>
    <recommendedName>
        <fullName evidence="8">EGF-like domain-containing protein</fullName>
    </recommendedName>
</protein>
<keyword evidence="3" id="KW-0677">Repeat</keyword>
<evidence type="ECO:0000256" key="7">
    <source>
        <dbReference type="SAM" id="SignalP"/>
    </source>
</evidence>
<evidence type="ECO:0000256" key="3">
    <source>
        <dbReference type="ARBA" id="ARBA00022737"/>
    </source>
</evidence>
<dbReference type="PROSITE" id="PS50026">
    <property type="entry name" value="EGF_3"/>
    <property type="match status" value="4"/>
</dbReference>
<dbReference type="Pfam" id="PF00008">
    <property type="entry name" value="EGF"/>
    <property type="match status" value="2"/>
</dbReference>
<dbReference type="PANTHER" id="PTHR24049">
    <property type="entry name" value="CRUMBS FAMILY MEMBER"/>
    <property type="match status" value="1"/>
</dbReference>
<dbReference type="Pfam" id="PF12661">
    <property type="entry name" value="hEGF"/>
    <property type="match status" value="1"/>
</dbReference>
<feature type="disulfide bond" evidence="6">
    <location>
        <begin position="233"/>
        <end position="242"/>
    </location>
</feature>
<accession>A0A815LYU5</accession>
<dbReference type="GO" id="GO:0007157">
    <property type="term" value="P:heterophilic cell-cell adhesion via plasma membrane cell adhesion molecules"/>
    <property type="evidence" value="ECO:0007669"/>
    <property type="project" value="TreeGrafter"/>
</dbReference>
<dbReference type="PROSITE" id="PS00022">
    <property type="entry name" value="EGF_1"/>
    <property type="match status" value="5"/>
</dbReference>
<dbReference type="InterPro" id="IPR000152">
    <property type="entry name" value="EGF-type_Asp/Asn_hydroxyl_site"/>
</dbReference>
<dbReference type="FunFam" id="2.10.25.10:FF:000012">
    <property type="entry name" value="Delta-like protein"/>
    <property type="match status" value="1"/>
</dbReference>
<feature type="disulfide bond" evidence="6">
    <location>
        <begin position="123"/>
        <end position="133"/>
    </location>
</feature>
<evidence type="ECO:0000259" key="8">
    <source>
        <dbReference type="PROSITE" id="PS50026"/>
    </source>
</evidence>
<feature type="chain" id="PRO_5036411976" description="EGF-like domain-containing protein" evidence="7">
    <location>
        <begin position="20"/>
        <end position="247"/>
    </location>
</feature>
<evidence type="ECO:0000256" key="4">
    <source>
        <dbReference type="ARBA" id="ARBA00023157"/>
    </source>
</evidence>
<feature type="disulfide bond" evidence="6">
    <location>
        <begin position="26"/>
        <end position="36"/>
    </location>
</feature>
<dbReference type="Gene3D" id="2.10.25.10">
    <property type="entry name" value="Laminin"/>
    <property type="match status" value="5"/>
</dbReference>
<dbReference type="SMART" id="SM00181">
    <property type="entry name" value="EGF"/>
    <property type="match status" value="5"/>
</dbReference>
<evidence type="ECO:0000256" key="6">
    <source>
        <dbReference type="PROSITE-ProRule" id="PRU00076"/>
    </source>
</evidence>
<dbReference type="OrthoDB" id="382013at2759"/>
<name>A0A815LYU5_ADIRI</name>
<dbReference type="GO" id="GO:0045197">
    <property type="term" value="P:establishment or maintenance of epithelial cell apical/basal polarity"/>
    <property type="evidence" value="ECO:0007669"/>
    <property type="project" value="TreeGrafter"/>
</dbReference>
<dbReference type="GO" id="GO:0032991">
    <property type="term" value="C:protein-containing complex"/>
    <property type="evidence" value="ECO:0007669"/>
    <property type="project" value="TreeGrafter"/>
</dbReference>